<keyword evidence="5 6" id="KW-0472">Membrane</keyword>
<keyword evidence="4 6" id="KW-1133">Transmembrane helix</keyword>
<reference evidence="8" key="1">
    <citation type="submission" date="2019-08" db="EMBL/GenBank/DDBJ databases">
        <title>The genome of the North American firefly Photinus pyralis.</title>
        <authorList>
            <consortium name="Photinus pyralis genome working group"/>
            <person name="Fallon T.R."/>
            <person name="Sander Lower S.E."/>
            <person name="Weng J.-K."/>
        </authorList>
    </citation>
    <scope>NUCLEOTIDE SEQUENCE</scope>
    <source>
        <strain evidence="8">TRF0915ILg1</strain>
        <tissue evidence="8">Whole body</tissue>
    </source>
</reference>
<comment type="subcellular location">
    <subcellularLocation>
        <location evidence="1">Membrane</location>
        <topology evidence="1">Multi-pass membrane protein</topology>
    </subcellularLocation>
</comment>
<evidence type="ECO:0000256" key="2">
    <source>
        <dbReference type="ARBA" id="ARBA00005241"/>
    </source>
</evidence>
<dbReference type="GO" id="GO:0016020">
    <property type="term" value="C:membrane"/>
    <property type="evidence" value="ECO:0007669"/>
    <property type="project" value="UniProtKB-SubCell"/>
</dbReference>
<feature type="non-terminal residue" evidence="8">
    <location>
        <position position="1"/>
    </location>
</feature>
<gene>
    <name evidence="8" type="ORF">ILUMI_20186</name>
</gene>
<sequence length="145" mass="16119">MKMFNLKKINVNLLPMKGHYFLWNAGTAPVVPFMSVYAKQLGFSSFIVGIVYTVLPFSGMLAKPLMGAIADRYRCQKLIFLIGQIVAAIAFLCMIFLPEVPKTGNSKIHFSCDNSEAALKTCPNSDTCTFEHVRDKVIDSEVTCE</sequence>
<dbReference type="OrthoDB" id="515887at2759"/>
<evidence type="ECO:0000259" key="7">
    <source>
        <dbReference type="Pfam" id="PF12832"/>
    </source>
</evidence>
<comment type="similarity">
    <text evidence="2">Belongs to the major facilitator superfamily. MFSD6 family.</text>
</comment>
<feature type="transmembrane region" description="Helical" evidence="6">
    <location>
        <begin position="43"/>
        <end position="66"/>
    </location>
</feature>
<organism evidence="8 9">
    <name type="scientific">Ignelater luminosus</name>
    <name type="common">Cucubano</name>
    <name type="synonym">Pyrophorus luminosus</name>
    <dbReference type="NCBI Taxonomy" id="2038154"/>
    <lineage>
        <taxon>Eukaryota</taxon>
        <taxon>Metazoa</taxon>
        <taxon>Ecdysozoa</taxon>
        <taxon>Arthropoda</taxon>
        <taxon>Hexapoda</taxon>
        <taxon>Insecta</taxon>
        <taxon>Pterygota</taxon>
        <taxon>Neoptera</taxon>
        <taxon>Endopterygota</taxon>
        <taxon>Coleoptera</taxon>
        <taxon>Polyphaga</taxon>
        <taxon>Elateriformia</taxon>
        <taxon>Elateroidea</taxon>
        <taxon>Elateridae</taxon>
        <taxon>Agrypninae</taxon>
        <taxon>Pyrophorini</taxon>
        <taxon>Ignelater</taxon>
    </lineage>
</organism>
<evidence type="ECO:0000313" key="8">
    <source>
        <dbReference type="EMBL" id="KAF2885987.1"/>
    </source>
</evidence>
<protein>
    <recommendedName>
        <fullName evidence="7">Major facilitator superfamily associated domain-containing protein</fullName>
    </recommendedName>
</protein>
<evidence type="ECO:0000256" key="1">
    <source>
        <dbReference type="ARBA" id="ARBA00004141"/>
    </source>
</evidence>
<keyword evidence="3 6" id="KW-0812">Transmembrane</keyword>
<evidence type="ECO:0000256" key="4">
    <source>
        <dbReference type="ARBA" id="ARBA00022989"/>
    </source>
</evidence>
<dbReference type="Pfam" id="PF12832">
    <property type="entry name" value="MFS_1_like"/>
    <property type="match status" value="1"/>
</dbReference>
<dbReference type="InterPro" id="IPR036259">
    <property type="entry name" value="MFS_trans_sf"/>
</dbReference>
<evidence type="ECO:0000256" key="6">
    <source>
        <dbReference type="SAM" id="Phobius"/>
    </source>
</evidence>
<dbReference type="InterPro" id="IPR051717">
    <property type="entry name" value="MFS_MFSD6"/>
</dbReference>
<name>A0A8K0G2I4_IGNLU</name>
<dbReference type="PANTHER" id="PTHR16172:SF30">
    <property type="entry name" value="SUGAR BABY, ISOFORM C"/>
    <property type="match status" value="1"/>
</dbReference>
<keyword evidence="9" id="KW-1185">Reference proteome</keyword>
<proteinExistence type="inferred from homology"/>
<comment type="caution">
    <text evidence="8">The sequence shown here is derived from an EMBL/GenBank/DDBJ whole genome shotgun (WGS) entry which is preliminary data.</text>
</comment>
<dbReference type="EMBL" id="VTPC01088979">
    <property type="protein sequence ID" value="KAF2885987.1"/>
    <property type="molecule type" value="Genomic_DNA"/>
</dbReference>
<feature type="domain" description="Major facilitator superfamily associated" evidence="7">
    <location>
        <begin position="14"/>
        <end position="98"/>
    </location>
</feature>
<dbReference type="PANTHER" id="PTHR16172">
    <property type="entry name" value="MAJOR FACILITATOR SUPERFAMILY DOMAIN-CONTAINING PROTEIN 6-LIKE"/>
    <property type="match status" value="1"/>
</dbReference>
<feature type="transmembrane region" description="Helical" evidence="6">
    <location>
        <begin position="20"/>
        <end position="37"/>
    </location>
</feature>
<dbReference type="Proteomes" id="UP000801492">
    <property type="component" value="Unassembled WGS sequence"/>
</dbReference>
<accession>A0A8K0G2I4</accession>
<evidence type="ECO:0000313" key="9">
    <source>
        <dbReference type="Proteomes" id="UP000801492"/>
    </source>
</evidence>
<dbReference type="Gene3D" id="1.20.1250.20">
    <property type="entry name" value="MFS general substrate transporter like domains"/>
    <property type="match status" value="1"/>
</dbReference>
<evidence type="ECO:0000256" key="5">
    <source>
        <dbReference type="ARBA" id="ARBA00023136"/>
    </source>
</evidence>
<dbReference type="SUPFAM" id="SSF103473">
    <property type="entry name" value="MFS general substrate transporter"/>
    <property type="match status" value="1"/>
</dbReference>
<dbReference type="AlphaFoldDB" id="A0A8K0G2I4"/>
<evidence type="ECO:0000256" key="3">
    <source>
        <dbReference type="ARBA" id="ARBA00022692"/>
    </source>
</evidence>
<dbReference type="InterPro" id="IPR024989">
    <property type="entry name" value="MFS_assoc_dom"/>
</dbReference>
<feature type="transmembrane region" description="Helical" evidence="6">
    <location>
        <begin position="78"/>
        <end position="97"/>
    </location>
</feature>